<dbReference type="Proteomes" id="UP000000437">
    <property type="component" value="Chromosome 3"/>
</dbReference>
<evidence type="ECO:0000313" key="1">
    <source>
        <dbReference type="Proteomes" id="UP000000437"/>
    </source>
</evidence>
<gene>
    <name evidence="2" type="primary">LOC100534815</name>
</gene>
<protein>
    <submittedName>
        <fullName evidence="2">Bryoporin-like isoform X1</fullName>
    </submittedName>
</protein>
<keyword evidence="1" id="KW-1185">Reference proteome</keyword>
<name>A0AC58IAY8_DANRE</name>
<sequence length="228" mass="25646">MLCHSFLEWLFPGLKPCCRSQLHSELKSADIHVKLPDKLVTVEKPSTWRNNMNMQTAEAVSATINTNRNCTVEITNISSAYCLINPKVCMTSGFSFHPPQPTIRTAKTEVCSFTKDDNTATGAVGVLTYDLFHMQNHMCTERMAILFSVPYDYHLYKNVLGIGIFESSRECDKALYKHMYEGKDFSQFTRVDAGGSGVLHRGKKVDLRVTMSTVGKAILKLEVYDKMG</sequence>
<reference evidence="2" key="1">
    <citation type="submission" date="2025-08" db="UniProtKB">
        <authorList>
            <consortium name="RefSeq"/>
        </authorList>
    </citation>
    <scope>IDENTIFICATION</scope>
    <source>
        <strain evidence="2">Tuebingen</strain>
        <tissue evidence="2">Fibroblasts and whole tissue</tissue>
    </source>
</reference>
<evidence type="ECO:0000313" key="2">
    <source>
        <dbReference type="RefSeq" id="XP_073791397.1"/>
    </source>
</evidence>
<accession>A0AC58IAY8</accession>
<organism evidence="1 2">
    <name type="scientific">Danio rerio</name>
    <name type="common">Zebrafish</name>
    <name type="synonym">Brachydanio rerio</name>
    <dbReference type="NCBI Taxonomy" id="7955"/>
    <lineage>
        <taxon>Eukaryota</taxon>
        <taxon>Metazoa</taxon>
        <taxon>Chordata</taxon>
        <taxon>Craniata</taxon>
        <taxon>Vertebrata</taxon>
        <taxon>Euteleostomi</taxon>
        <taxon>Actinopterygii</taxon>
        <taxon>Neopterygii</taxon>
        <taxon>Teleostei</taxon>
        <taxon>Ostariophysi</taxon>
        <taxon>Cypriniformes</taxon>
        <taxon>Danionidae</taxon>
        <taxon>Danioninae</taxon>
        <taxon>Danio</taxon>
    </lineage>
</organism>
<dbReference type="RefSeq" id="XP_073791397.1">
    <property type="nucleotide sequence ID" value="XM_073935296.1"/>
</dbReference>
<proteinExistence type="predicted"/>